<dbReference type="Pfam" id="PF02570">
    <property type="entry name" value="CbiC"/>
    <property type="match status" value="1"/>
</dbReference>
<dbReference type="InterPro" id="IPR036588">
    <property type="entry name" value="CobH/CbiC_sf"/>
</dbReference>
<name>A0A075HV33_9ARCH</name>
<dbReference type="AlphaFoldDB" id="A0A075HV33"/>
<dbReference type="UniPathway" id="UPA00148"/>
<evidence type="ECO:0000256" key="2">
    <source>
        <dbReference type="ARBA" id="ARBA00009774"/>
    </source>
</evidence>
<dbReference type="EMBL" id="KF901142">
    <property type="protein sequence ID" value="AIF19589.1"/>
    <property type="molecule type" value="Genomic_DNA"/>
</dbReference>
<keyword evidence="4 6" id="KW-0413">Isomerase</keyword>
<dbReference type="GO" id="GO:0009236">
    <property type="term" value="P:cobalamin biosynthetic process"/>
    <property type="evidence" value="ECO:0007669"/>
    <property type="project" value="UniProtKB-UniPathway"/>
</dbReference>
<organism evidence="6">
    <name type="scientific">uncultured marine thaumarchaeote KM3_87_C05</name>
    <dbReference type="NCBI Taxonomy" id="1456326"/>
    <lineage>
        <taxon>Archaea</taxon>
        <taxon>Nitrososphaerota</taxon>
        <taxon>environmental samples</taxon>
    </lineage>
</organism>
<dbReference type="GO" id="GO:0016993">
    <property type="term" value="F:precorrin-8X methylmutase activity"/>
    <property type="evidence" value="ECO:0007669"/>
    <property type="project" value="UniProtKB-EC"/>
</dbReference>
<dbReference type="Gene3D" id="3.40.50.10230">
    <property type="entry name" value="Cobalamin biosynthesis CobH/CbiC, precorrin-8X methylmutase"/>
    <property type="match status" value="1"/>
</dbReference>
<gene>
    <name evidence="6" type="primary">cbiC</name>
    <name evidence="6" type="synonym">cobH</name>
</gene>
<comment type="similarity">
    <text evidence="2">Belongs to the CobH/CbiC family.</text>
</comment>
<dbReference type="InterPro" id="IPR003722">
    <property type="entry name" value="Cbl_synth_CobH/CbiC"/>
</dbReference>
<proteinExistence type="inferred from homology"/>
<keyword evidence="3" id="KW-0169">Cobalamin biosynthesis</keyword>
<evidence type="ECO:0000259" key="5">
    <source>
        <dbReference type="Pfam" id="PF02570"/>
    </source>
</evidence>
<evidence type="ECO:0000256" key="4">
    <source>
        <dbReference type="ARBA" id="ARBA00023235"/>
    </source>
</evidence>
<evidence type="ECO:0000256" key="3">
    <source>
        <dbReference type="ARBA" id="ARBA00022573"/>
    </source>
</evidence>
<dbReference type="PANTHER" id="PTHR43588">
    <property type="entry name" value="COBALT-PRECORRIN-8 METHYLMUTASE"/>
    <property type="match status" value="1"/>
</dbReference>
<comment type="pathway">
    <text evidence="1">Cofactor biosynthesis; adenosylcobalamin biosynthesis.</text>
</comment>
<evidence type="ECO:0000256" key="1">
    <source>
        <dbReference type="ARBA" id="ARBA00004953"/>
    </source>
</evidence>
<dbReference type="PANTHER" id="PTHR43588:SF1">
    <property type="entry name" value="COBALT-PRECORRIN-8 METHYLMUTASE"/>
    <property type="match status" value="1"/>
</dbReference>
<reference evidence="6" key="1">
    <citation type="journal article" date="2014" name="Genome Biol. Evol.">
        <title>Pangenome evidence for extensive interdomain horizontal transfer affecting lineage core and shell genes in uncultured planktonic thaumarchaeota and euryarchaeota.</title>
        <authorList>
            <person name="Deschamps P."/>
            <person name="Zivanovic Y."/>
            <person name="Moreira D."/>
            <person name="Rodriguez-Valera F."/>
            <person name="Lopez-Garcia P."/>
        </authorList>
    </citation>
    <scope>NUCLEOTIDE SEQUENCE</scope>
</reference>
<sequence length="209" mass="22661">MQTRKGQSIEDKSMEIIEHEVGSHPYNDMEWPMVRRVIHATADFDFAGKNKIIFHKDAITSGISALKNGCSIITDVNGVIGGLNKQNPKDFGNNIICNISDSSLAERAKQENKTRAQMSMRVASFEMNGGIVVIGNAPTALLEVIKMIREGITKPALVIGIPVGFVSAAESKEELQTINVPFITNTGRKGGSSCTASIVNALFKLLRES</sequence>
<evidence type="ECO:0000313" key="6">
    <source>
        <dbReference type="EMBL" id="AIF19589.1"/>
    </source>
</evidence>
<feature type="domain" description="Cobalamin biosynthesis precorrin-8X methylmutase CobH/CbiC" evidence="5">
    <location>
        <begin position="9"/>
        <end position="204"/>
    </location>
</feature>
<accession>A0A075HV33</accession>
<dbReference type="EC" id="5.4.99.61" evidence="6"/>
<protein>
    <submittedName>
        <fullName evidence="6">Precorrin-8X methylmutase (CobH, cbiC)</fullName>
        <ecNumber evidence="6">5.4.99.61</ecNumber>
    </submittedName>
</protein>
<dbReference type="SUPFAM" id="SSF63965">
    <property type="entry name" value="Precorrin-8X methylmutase CbiC/CobH"/>
    <property type="match status" value="1"/>
</dbReference>